<evidence type="ECO:0000313" key="2">
    <source>
        <dbReference type="Proteomes" id="UP000828941"/>
    </source>
</evidence>
<name>A0ACB9M2U9_BAUVA</name>
<reference evidence="1 2" key="1">
    <citation type="journal article" date="2022" name="DNA Res.">
        <title>Chromosomal-level genome assembly of the orchid tree Bauhinia variegata (Leguminosae; Cercidoideae) supports the allotetraploid origin hypothesis of Bauhinia.</title>
        <authorList>
            <person name="Zhong Y."/>
            <person name="Chen Y."/>
            <person name="Zheng D."/>
            <person name="Pang J."/>
            <person name="Liu Y."/>
            <person name="Luo S."/>
            <person name="Meng S."/>
            <person name="Qian L."/>
            <person name="Wei D."/>
            <person name="Dai S."/>
            <person name="Zhou R."/>
        </authorList>
    </citation>
    <scope>NUCLEOTIDE SEQUENCE [LARGE SCALE GENOMIC DNA]</scope>
    <source>
        <strain evidence="1">BV-YZ2020</strain>
    </source>
</reference>
<keyword evidence="2" id="KW-1185">Reference proteome</keyword>
<protein>
    <submittedName>
        <fullName evidence="1">Uncharacterized protein</fullName>
    </submittedName>
</protein>
<sequence length="1767" mass="202425">MATLTHSESRRLYSWWWDSHISPKNSKWLQENLTDMDAKVKAMIKLIEEDADSFARRAEMYYKKRPELMKLVEEFYRAYRALAERYDHATVELRHAHRTMAEAFPNMLVDDSMSGSSGPEAEPHTPKVPHPIRAFLEADDLQNDGLGHSLEHKTSRKNRGNSKESQYEHAGKAESEVQTLKKSLAKVQSEKDAILLQYQRSLEKLSEMETDLNKAQKDAGGLDERASKAEIEIKILKEALAELKAERDAGLSQYNQCLERISSLESMLFLAQRDGKVLNGKASKAEAESESLKQNLARLEAEKDVVLLQYKMCLEKISILESKISLAEENSRMLNEQLERAEMEVKTLKKRLAEVNEEKEDVAARYKLCLETIAKMESEILLVQENSERLNREIVMGAEKLKSAEKHCNELERSNQSLKLEADSLVQKIAIKDRELLEKHTELERVQTLMQEEHSRFLQIEATLHTLQKLQSQSEDEQRSLALELKIGLQLLKDLELSGQGLKEEMQQIAAENKTLYELNSSSTMSIKNQQVEISKLKEIKEKLEREVALKAEESNALHHEINQTKDEIQGLSKRYQAMLEQVESVGLSPECFATSVKDLQNENSKLKEVCKIERDEKEALREKSKDMDNLSKANAFMENSLSRLNDELEGLRSEVKKLQESCQGLREEKSNLVAEKTILLSQLQIITESMQKLSEKNALLEKSLSGANIELEGLRSKSSSLEEFCKLLNNEKSNLLNERSVLLSQLESVEARLGNLENQFTKLEEKYSDMEKDKEITVNQVEELRASLLSEKDKHESHKTSSEARLVNLENLVRLLQKERQFGKIEFEEELEKAVNAQVEIFILQRFIEDLEQKNLGLLIECQNHVEASKFSDKVISELESENFEQQMEIEFLLDEIKKLRMGIHRVYGALQIDPDRGHGKGVNQEEMSTAHILDNIKSLKGSLMKNEEKKQQLLVENSVLLTLLWQLQSDGAELESKKNIIEQEFEIMREQHAMLQKDNLELLKMNRQLRLEVIKGEEKENMLNSELENLQVELVDLQGTNLMLQEENSMVLEEKNSLLKSVSDLRDAKSAAEENSVILLEALALRNLNSVYESFITEKAMEQKALSEHLNILHHMNSDLKQEVGVLREKFEGKEAENAYLNESVDRMKRELEKAKNVNDRLSNQIAITEDLLEKKEAELLEMDLRLKAAEILNVEFCKNVGELKTECYESTLVKENLKRQISELSEDCMNQKNEIEHLNDANRRFLSEIGLLREEIEQQRVREKILNSELLEKTNESEIWEAEAATFYFDLQISSINEALFESKVDELTCVCASLKDENAAKTFEIEQLRERVSQLENEIGGLKGQLSAYIPVITSLKEDFSSLEHTALLRSNKALAVNNGEQTGAIIESESTVIPEGVSDLLNIQTRIRKVKKVMMGEIERRVREETLTANNEVGGLTEGTEGSNLKVAPRSENDIRKIEIELMDEIACNLRLKKTKSKNGSLMKDIPLDQASDSPAFKNSKRQKGGTNDRMLGLREVAEQHCCDDSMHRESKRWDSAPMEDVVACHQSDNSQKFQNSSSELEVEKELGVDKLELSKSIRERIQDGKRKKILERLASDAQKLTILKMTLEDLKKETETNKKIKKSIETEFETVKTQIKEAEEAIVQLVDINDQVTKALEERSSSLDRETSVGLEKGGHIHRKRLMEHARRASEQIGRLQFELQNIQYVLLKLADEKKSNGKNRLSVRTGVLLKDFLRSSKRNSSKRHSKMCFCGCSRPSTNEE</sequence>
<proteinExistence type="predicted"/>
<evidence type="ECO:0000313" key="1">
    <source>
        <dbReference type="EMBL" id="KAI4317882.1"/>
    </source>
</evidence>
<dbReference type="Proteomes" id="UP000828941">
    <property type="component" value="Chromosome 10"/>
</dbReference>
<accession>A0ACB9M2U9</accession>
<gene>
    <name evidence="1" type="ORF">L6164_025713</name>
</gene>
<comment type="caution">
    <text evidence="1">The sequence shown here is derived from an EMBL/GenBank/DDBJ whole genome shotgun (WGS) entry which is preliminary data.</text>
</comment>
<organism evidence="1 2">
    <name type="scientific">Bauhinia variegata</name>
    <name type="common">Purple orchid tree</name>
    <name type="synonym">Phanera variegata</name>
    <dbReference type="NCBI Taxonomy" id="167791"/>
    <lineage>
        <taxon>Eukaryota</taxon>
        <taxon>Viridiplantae</taxon>
        <taxon>Streptophyta</taxon>
        <taxon>Embryophyta</taxon>
        <taxon>Tracheophyta</taxon>
        <taxon>Spermatophyta</taxon>
        <taxon>Magnoliopsida</taxon>
        <taxon>eudicotyledons</taxon>
        <taxon>Gunneridae</taxon>
        <taxon>Pentapetalae</taxon>
        <taxon>rosids</taxon>
        <taxon>fabids</taxon>
        <taxon>Fabales</taxon>
        <taxon>Fabaceae</taxon>
        <taxon>Cercidoideae</taxon>
        <taxon>Cercideae</taxon>
        <taxon>Bauhiniinae</taxon>
        <taxon>Bauhinia</taxon>
    </lineage>
</organism>
<dbReference type="EMBL" id="CM039435">
    <property type="protein sequence ID" value="KAI4317882.1"/>
    <property type="molecule type" value="Genomic_DNA"/>
</dbReference>